<comment type="subcellular location">
    <subcellularLocation>
        <location evidence="1">Membrane</location>
        <topology evidence="1">Single-pass membrane protein</topology>
    </subcellularLocation>
</comment>
<feature type="region of interest" description="Disordered" evidence="5">
    <location>
        <begin position="114"/>
        <end position="143"/>
    </location>
</feature>
<gene>
    <name evidence="7" type="ORF">BD311DRAFT_657905</name>
</gene>
<dbReference type="Gene3D" id="2.60.120.260">
    <property type="entry name" value="Galactose-binding domain-like"/>
    <property type="match status" value="1"/>
</dbReference>
<keyword evidence="3 6" id="KW-1133">Transmembrane helix</keyword>
<accession>A0A4Q9MWS6</accession>
<reference evidence="7" key="1">
    <citation type="submission" date="2019-01" db="EMBL/GenBank/DDBJ databases">
        <title>Draft genome sequences of three monokaryotic isolates of the white-rot basidiomycete fungus Dichomitus squalens.</title>
        <authorList>
            <consortium name="DOE Joint Genome Institute"/>
            <person name="Lopez S.C."/>
            <person name="Andreopoulos B."/>
            <person name="Pangilinan J."/>
            <person name="Lipzen A."/>
            <person name="Riley R."/>
            <person name="Ahrendt S."/>
            <person name="Ng V."/>
            <person name="Barry K."/>
            <person name="Daum C."/>
            <person name="Grigoriev I.V."/>
            <person name="Hilden K.S."/>
            <person name="Makela M.R."/>
            <person name="de Vries R.P."/>
        </authorList>
    </citation>
    <scope>NUCLEOTIDE SEQUENCE [LARGE SCALE GENOMIC DNA]</scope>
    <source>
        <strain evidence="7">OM18370.1</strain>
    </source>
</reference>
<evidence type="ECO:0000256" key="4">
    <source>
        <dbReference type="ARBA" id="ARBA00023136"/>
    </source>
</evidence>
<evidence type="ECO:0000256" key="1">
    <source>
        <dbReference type="ARBA" id="ARBA00004167"/>
    </source>
</evidence>
<protein>
    <submittedName>
        <fullName evidence="7">Uncharacterized protein</fullName>
    </submittedName>
</protein>
<feature type="compositionally biased region" description="Low complexity" evidence="5">
    <location>
        <begin position="114"/>
        <end position="128"/>
    </location>
</feature>
<dbReference type="AlphaFoldDB" id="A0A4Q9MWS6"/>
<dbReference type="PANTHER" id="PTHR15549">
    <property type="entry name" value="PAIRED IMMUNOGLOBULIN-LIKE TYPE 2 RECEPTOR"/>
    <property type="match status" value="1"/>
</dbReference>
<name>A0A4Q9MWS6_9APHY</name>
<feature type="transmembrane region" description="Helical" evidence="6">
    <location>
        <begin position="393"/>
        <end position="416"/>
    </location>
</feature>
<feature type="region of interest" description="Disordered" evidence="5">
    <location>
        <begin position="512"/>
        <end position="542"/>
    </location>
</feature>
<dbReference type="OrthoDB" id="2749757at2759"/>
<dbReference type="EMBL" id="ML143402">
    <property type="protein sequence ID" value="TBU30971.1"/>
    <property type="molecule type" value="Genomic_DNA"/>
</dbReference>
<dbReference type="GO" id="GO:0071944">
    <property type="term" value="C:cell periphery"/>
    <property type="evidence" value="ECO:0007669"/>
    <property type="project" value="UniProtKB-ARBA"/>
</dbReference>
<organism evidence="7">
    <name type="scientific">Dichomitus squalens</name>
    <dbReference type="NCBI Taxonomy" id="114155"/>
    <lineage>
        <taxon>Eukaryota</taxon>
        <taxon>Fungi</taxon>
        <taxon>Dikarya</taxon>
        <taxon>Basidiomycota</taxon>
        <taxon>Agaricomycotina</taxon>
        <taxon>Agaricomycetes</taxon>
        <taxon>Polyporales</taxon>
        <taxon>Polyporaceae</taxon>
        <taxon>Dichomitus</taxon>
    </lineage>
</organism>
<dbReference type="GO" id="GO:0016020">
    <property type="term" value="C:membrane"/>
    <property type="evidence" value="ECO:0007669"/>
    <property type="project" value="UniProtKB-SubCell"/>
</dbReference>
<evidence type="ECO:0000313" key="7">
    <source>
        <dbReference type="EMBL" id="TBU30971.1"/>
    </source>
</evidence>
<dbReference type="InterPro" id="IPR051694">
    <property type="entry name" value="Immunoregulatory_rcpt-like"/>
</dbReference>
<feature type="compositionally biased region" description="Polar residues" evidence="5">
    <location>
        <begin position="530"/>
        <end position="542"/>
    </location>
</feature>
<evidence type="ECO:0000256" key="5">
    <source>
        <dbReference type="SAM" id="MobiDB-lite"/>
    </source>
</evidence>
<keyword evidence="2 6" id="KW-0812">Transmembrane</keyword>
<evidence type="ECO:0000256" key="3">
    <source>
        <dbReference type="ARBA" id="ARBA00022989"/>
    </source>
</evidence>
<sequence length="542" mass="56799">MVQDPTLAACLGSGSNATFQFLGQQVAVYGTEYGQGATSSYSIDGQIISSHTSQGSGVGVLLFHSDVLSDAIHTLVINVTAASEAVPFTFDWIEYNSTARGASQTATIASSISTSLSSQTPSLPPSTSMEDPPSASHSLATGRASKPSVSTVAIVGGLVGGLAGLTSIILALVALRNRRRRRMSGPTQYSYGEVAQYDTDNFVVPELGAEPPAIVVIPADDTVSMQAVYICIPPGPIDIPSTAFATYILDGIPAGPSYYVPLTDRNLFIPRFAYFTSEEMLAIPGGTHNLTIEASATLEYPYLLDYIVLWNKYLGPNQTYPDSPTLVSTLSAPPASGTVASTGQTGVTPVVGVSNTSIPSPSSVLSSPVGSAPVDTLPSASFQPSSRSPATSYIAGAIAGSIAAAAALVAASFFVYRRRRRGKGTNVPTDDSSNECTYPDHQPLMDEAQSSRVGAMGAAEGHLHDAPTNTPLGFYTSLVRHETDRGKVKEIHLKPSRSDLSDYFGSHPDMSMEPHIITDDAPAETLPLYTRSSGGESSQMLE</sequence>
<dbReference type="Proteomes" id="UP000292957">
    <property type="component" value="Unassembled WGS sequence"/>
</dbReference>
<dbReference type="PANTHER" id="PTHR15549:SF30">
    <property type="entry name" value="MID2 DOMAIN-CONTAINING PROTEIN"/>
    <property type="match status" value="1"/>
</dbReference>
<feature type="transmembrane region" description="Helical" evidence="6">
    <location>
        <begin position="152"/>
        <end position="175"/>
    </location>
</feature>
<evidence type="ECO:0000256" key="6">
    <source>
        <dbReference type="SAM" id="Phobius"/>
    </source>
</evidence>
<proteinExistence type="predicted"/>
<keyword evidence="4 6" id="KW-0472">Membrane</keyword>
<evidence type="ECO:0000256" key="2">
    <source>
        <dbReference type="ARBA" id="ARBA00022692"/>
    </source>
</evidence>